<dbReference type="EMBL" id="WJBB01000004">
    <property type="protein sequence ID" value="MBC3796441.1"/>
    <property type="molecule type" value="Genomic_DNA"/>
</dbReference>
<dbReference type="Gene3D" id="3.40.50.300">
    <property type="entry name" value="P-loop containing nucleotide triphosphate hydrolases"/>
    <property type="match status" value="1"/>
</dbReference>
<accession>A0ABR6WJ14</accession>
<dbReference type="PANTHER" id="PTHR41287:SF1">
    <property type="entry name" value="PROTEIN YMFN"/>
    <property type="match status" value="1"/>
</dbReference>
<proteinExistence type="predicted"/>
<dbReference type="InterPro" id="IPR046462">
    <property type="entry name" value="TerL_nuclease"/>
</dbReference>
<evidence type="ECO:0000313" key="3">
    <source>
        <dbReference type="EMBL" id="MBC3796441.1"/>
    </source>
</evidence>
<evidence type="ECO:0000259" key="1">
    <source>
        <dbReference type="Pfam" id="PF03354"/>
    </source>
</evidence>
<gene>
    <name evidence="3" type="ORF">GH807_05170</name>
</gene>
<dbReference type="RefSeq" id="WP_148606151.1">
    <property type="nucleotide sequence ID" value="NZ_RXYB01000031.1"/>
</dbReference>
<keyword evidence="4" id="KW-1185">Reference proteome</keyword>
<dbReference type="Proteomes" id="UP000653358">
    <property type="component" value="Unassembled WGS sequence"/>
</dbReference>
<name>A0ABR6WJ14_9FIRM</name>
<reference evidence="3 4" key="1">
    <citation type="journal article" date="2020" name="mSystems">
        <title>Defining Genomic and Predicted Metabolic Features of the Acetobacterium Genus.</title>
        <authorList>
            <person name="Ross D.E."/>
            <person name="Marshall C.W."/>
            <person name="Gulliver D."/>
            <person name="May H.D."/>
            <person name="Norman R.S."/>
        </authorList>
    </citation>
    <scope>NUCLEOTIDE SEQUENCE [LARGE SCALE GENOMIC DNA]</scope>
    <source>
        <strain evidence="3 4">DSM 9173</strain>
    </source>
</reference>
<dbReference type="Pfam" id="PF03354">
    <property type="entry name" value="TerL_ATPase"/>
    <property type="match status" value="1"/>
</dbReference>
<organism evidence="3 4">
    <name type="scientific">Acetobacterium tundrae</name>
    <dbReference type="NCBI Taxonomy" id="132932"/>
    <lineage>
        <taxon>Bacteria</taxon>
        <taxon>Bacillati</taxon>
        <taxon>Bacillota</taxon>
        <taxon>Clostridia</taxon>
        <taxon>Eubacteriales</taxon>
        <taxon>Eubacteriaceae</taxon>
        <taxon>Acetobacterium</taxon>
    </lineage>
</organism>
<evidence type="ECO:0000259" key="2">
    <source>
        <dbReference type="Pfam" id="PF20441"/>
    </source>
</evidence>
<evidence type="ECO:0000313" key="4">
    <source>
        <dbReference type="Proteomes" id="UP000653358"/>
    </source>
</evidence>
<dbReference type="InterPro" id="IPR005021">
    <property type="entry name" value="Terminase_largesu-like"/>
</dbReference>
<comment type="caution">
    <text evidence="3">The sequence shown here is derived from an EMBL/GenBank/DDBJ whole genome shotgun (WGS) entry which is preliminary data.</text>
</comment>
<dbReference type="Pfam" id="PF20441">
    <property type="entry name" value="TerL_nuclease"/>
    <property type="match status" value="1"/>
</dbReference>
<dbReference type="InterPro" id="IPR027417">
    <property type="entry name" value="P-loop_NTPase"/>
</dbReference>
<sequence length="551" mass="63603">MSRALFIEEYYDAIMSGDIVACYRIKQVYEKLMHNLKHQGLFVFDEDLANRPIEFIETFCKQSQGVLGEPLKLMLFQKAKYQAIYGFVDKDTMFRKYREVLDIRGRKNGKTTELAATSIEMTVADGESGAENYFIATKQEQSSKGFNEAWNMIKQDRSLTKHIRKRKSDLFFDANFSFIKALASNVNGLDGLNSHCVIIDELAAIKNRDLYDLMIQSTSSRDQPLLTCISTNGFVRECIFDSQYEYACKVLDGKVIDETFLPFIYELDDRDEWDKEECWIKANPGLGVIKKIEVLRGFVNKAKEDPAFKATVMVKDFCATENAATAWLRWEELYNPEKFDTKEMGFRYGIGSFDLAETTDLAAAKVVCKRKDDDKDYYLSMYWLPEENLNNKELLDQVPYLLWEKQGLLRVCPGNRINPYAILEWFIEVQDEYDIYIPWIGYDPWHVDASLLMAFQNYFGKNAMISVRQGTYTLSMPMKDLKAELKANQSVYNDNPIDKWCLKNLEVKVDINGNIQPVKGVSVTQKIDGAVAMIIVKVILKDKMAEYLNMI</sequence>
<dbReference type="InterPro" id="IPR046461">
    <property type="entry name" value="TerL_ATPase"/>
</dbReference>
<dbReference type="PANTHER" id="PTHR41287">
    <property type="match status" value="1"/>
</dbReference>
<feature type="domain" description="Terminase large subunit-like endonuclease" evidence="2">
    <location>
        <begin position="255"/>
        <end position="536"/>
    </location>
</feature>
<feature type="domain" description="Terminase large subunit-like ATPase" evidence="1">
    <location>
        <begin position="76"/>
        <end position="247"/>
    </location>
</feature>
<protein>
    <submittedName>
        <fullName evidence="3">Terminase large subunit</fullName>
    </submittedName>
</protein>